<sequence length="112" mass="12761">MESCIFCKIVNKELDAKIVFEDDTCIAFEDISPQAPVHILLIPKKHIESIDRIEKEDLKIVTHLIGKISEIARKRGIKSYRVVSNVGEESGQSVFHLHFHILGGRRMNWPPG</sequence>
<dbReference type="InterPro" id="IPR019808">
    <property type="entry name" value="Histidine_triad_CS"/>
</dbReference>
<name>A0A117M6L3_UNCT6</name>
<gene>
    <name evidence="5" type="ORF">XE03_0842</name>
</gene>
<evidence type="ECO:0000259" key="4">
    <source>
        <dbReference type="PROSITE" id="PS51084"/>
    </source>
</evidence>
<evidence type="ECO:0000313" key="5">
    <source>
        <dbReference type="EMBL" id="KUK87234.1"/>
    </source>
</evidence>
<dbReference type="AlphaFoldDB" id="A0A117M6L3"/>
<feature type="active site" description="Tele-AMP-histidine intermediate" evidence="1">
    <location>
        <position position="98"/>
    </location>
</feature>
<feature type="short sequence motif" description="Histidine triad motif" evidence="2 3">
    <location>
        <begin position="96"/>
        <end position="100"/>
    </location>
</feature>
<dbReference type="Gene3D" id="3.30.428.10">
    <property type="entry name" value="HIT-like"/>
    <property type="match status" value="1"/>
</dbReference>
<dbReference type="CDD" id="cd01276">
    <property type="entry name" value="PKCI_related"/>
    <property type="match status" value="1"/>
</dbReference>
<evidence type="ECO:0000313" key="6">
    <source>
        <dbReference type="Proteomes" id="UP000053467"/>
    </source>
</evidence>
<dbReference type="InterPro" id="IPR036265">
    <property type="entry name" value="HIT-like_sf"/>
</dbReference>
<dbReference type="PANTHER" id="PTHR23089">
    <property type="entry name" value="HISTIDINE TRIAD HIT PROTEIN"/>
    <property type="match status" value="1"/>
</dbReference>
<proteinExistence type="predicted"/>
<evidence type="ECO:0000256" key="1">
    <source>
        <dbReference type="PIRSR" id="PIRSR601310-1"/>
    </source>
</evidence>
<dbReference type="PROSITE" id="PS51084">
    <property type="entry name" value="HIT_2"/>
    <property type="match status" value="1"/>
</dbReference>
<evidence type="ECO:0000256" key="3">
    <source>
        <dbReference type="PROSITE-ProRule" id="PRU00464"/>
    </source>
</evidence>
<comment type="caution">
    <text evidence="5">The sequence shown here is derived from an EMBL/GenBank/DDBJ whole genome shotgun (WGS) entry which is preliminary data.</text>
</comment>
<dbReference type="InterPro" id="IPR011146">
    <property type="entry name" value="HIT-like"/>
</dbReference>
<reference evidence="6" key="1">
    <citation type="journal article" date="2015" name="MBio">
        <title>Genome-Resolved Metagenomic Analysis Reveals Roles for Candidate Phyla and Other Microbial Community Members in Biogeochemical Transformations in Oil Reservoirs.</title>
        <authorList>
            <person name="Hu P."/>
            <person name="Tom L."/>
            <person name="Singh A."/>
            <person name="Thomas B.C."/>
            <person name="Baker B.J."/>
            <person name="Piceno Y.M."/>
            <person name="Andersen G.L."/>
            <person name="Banfield J.F."/>
        </authorList>
    </citation>
    <scope>NUCLEOTIDE SEQUENCE [LARGE SCALE GENOMIC DNA]</scope>
</reference>
<accession>A0A117M6L3</accession>
<dbReference type="PRINTS" id="PR00332">
    <property type="entry name" value="HISTRIAD"/>
</dbReference>
<feature type="domain" description="HIT" evidence="4">
    <location>
        <begin position="5"/>
        <end position="112"/>
    </location>
</feature>
<dbReference type="InterPro" id="IPR001310">
    <property type="entry name" value="Histidine_triad_HIT"/>
</dbReference>
<dbReference type="EMBL" id="LGGX01000006">
    <property type="protein sequence ID" value="KUK87234.1"/>
    <property type="molecule type" value="Genomic_DNA"/>
</dbReference>
<dbReference type="SUPFAM" id="SSF54197">
    <property type="entry name" value="HIT-like"/>
    <property type="match status" value="1"/>
</dbReference>
<dbReference type="Pfam" id="PF11969">
    <property type="entry name" value="DcpS_C"/>
    <property type="match status" value="1"/>
</dbReference>
<dbReference type="Proteomes" id="UP000053467">
    <property type="component" value="Unassembled WGS sequence"/>
</dbReference>
<protein>
    <submittedName>
        <fullName evidence="5">Histidine triad (HIT) protein</fullName>
    </submittedName>
</protein>
<dbReference type="PROSITE" id="PS00892">
    <property type="entry name" value="HIT_1"/>
    <property type="match status" value="1"/>
</dbReference>
<evidence type="ECO:0000256" key="2">
    <source>
        <dbReference type="PIRSR" id="PIRSR601310-3"/>
    </source>
</evidence>
<dbReference type="GO" id="GO:0003824">
    <property type="term" value="F:catalytic activity"/>
    <property type="evidence" value="ECO:0007669"/>
    <property type="project" value="InterPro"/>
</dbReference>
<organism evidence="5 6">
    <name type="scientific">candidate division TA06 bacterium 34_109</name>
    <dbReference type="NCBI Taxonomy" id="1635277"/>
    <lineage>
        <taxon>Bacteria</taxon>
        <taxon>Bacteria division TA06</taxon>
    </lineage>
</organism>